<evidence type="ECO:0000256" key="1">
    <source>
        <dbReference type="ARBA" id="ARBA00006295"/>
    </source>
</evidence>
<sequence>MVERRKLGRGLSTLIPTERVAEPEPTSDAPAKGAAKAAPKASAPVAELPASALRDVPTGSIVPNPNQPRVHFDEESLSDLAKSIKEIGVLQPLLVREMSPGKYQLIAGERRWRAAQRAKLTEVPVVVREISELDSVEQALVENLHRQDLTALEEASAYQQLADDFSLTHEQIAKRVGKSRAAITNALRLLTLPASVQGYLADGRLSASHARALLGSEGSGVMETLAGMAVREGWSVRATEDAVKNGVPGAEKAKPVKPITALRPAGLLELENLLEDFLETKVHVSMAGKRGRVGIEFADLIDLERIYRRMTEGR</sequence>
<evidence type="ECO:0000256" key="4">
    <source>
        <dbReference type="SAM" id="MobiDB-lite"/>
    </source>
</evidence>
<dbReference type="GO" id="GO:0005694">
    <property type="term" value="C:chromosome"/>
    <property type="evidence" value="ECO:0007669"/>
    <property type="project" value="TreeGrafter"/>
</dbReference>
<dbReference type="PANTHER" id="PTHR33375:SF1">
    <property type="entry name" value="CHROMOSOME-PARTITIONING PROTEIN PARB-RELATED"/>
    <property type="match status" value="1"/>
</dbReference>
<comment type="similarity">
    <text evidence="1">Belongs to the ParB family.</text>
</comment>
<accession>A0A6J6I174</accession>
<feature type="domain" description="ParB-like N-terminal" evidence="5">
    <location>
        <begin position="54"/>
        <end position="144"/>
    </location>
</feature>
<dbReference type="FunFam" id="1.10.10.2830:FF:000001">
    <property type="entry name" value="Chromosome partitioning protein ParB"/>
    <property type="match status" value="1"/>
</dbReference>
<dbReference type="SMART" id="SM00470">
    <property type="entry name" value="ParB"/>
    <property type="match status" value="1"/>
</dbReference>
<proteinExistence type="inferred from homology"/>
<dbReference type="EMBL" id="CAEZUZ010000105">
    <property type="protein sequence ID" value="CAB4618423.1"/>
    <property type="molecule type" value="Genomic_DNA"/>
</dbReference>
<dbReference type="SUPFAM" id="SSF110849">
    <property type="entry name" value="ParB/Sulfiredoxin"/>
    <property type="match status" value="1"/>
</dbReference>
<keyword evidence="3" id="KW-0238">DNA-binding</keyword>
<name>A0A6J6I174_9ZZZZ</name>
<dbReference type="GO" id="GO:0007059">
    <property type="term" value="P:chromosome segregation"/>
    <property type="evidence" value="ECO:0007669"/>
    <property type="project" value="UniProtKB-KW"/>
</dbReference>
<dbReference type="InterPro" id="IPR004437">
    <property type="entry name" value="ParB/RepB/Spo0J"/>
</dbReference>
<feature type="compositionally biased region" description="Low complexity" evidence="4">
    <location>
        <begin position="29"/>
        <end position="44"/>
    </location>
</feature>
<organism evidence="6">
    <name type="scientific">freshwater metagenome</name>
    <dbReference type="NCBI Taxonomy" id="449393"/>
    <lineage>
        <taxon>unclassified sequences</taxon>
        <taxon>metagenomes</taxon>
        <taxon>ecological metagenomes</taxon>
    </lineage>
</organism>
<feature type="region of interest" description="Disordered" evidence="4">
    <location>
        <begin position="1"/>
        <end position="44"/>
    </location>
</feature>
<dbReference type="CDD" id="cd16393">
    <property type="entry name" value="SPO0J_N"/>
    <property type="match status" value="1"/>
</dbReference>
<evidence type="ECO:0000256" key="3">
    <source>
        <dbReference type="ARBA" id="ARBA00023125"/>
    </source>
</evidence>
<evidence type="ECO:0000313" key="6">
    <source>
        <dbReference type="EMBL" id="CAB4618423.1"/>
    </source>
</evidence>
<dbReference type="Gene3D" id="1.10.10.2830">
    <property type="match status" value="1"/>
</dbReference>
<dbReference type="InterPro" id="IPR041468">
    <property type="entry name" value="HTH_ParB/Spo0J"/>
</dbReference>
<protein>
    <submittedName>
        <fullName evidence="6">Unannotated protein</fullName>
    </submittedName>
</protein>
<gene>
    <name evidence="6" type="ORF">UFOPK1889_00711</name>
</gene>
<dbReference type="Pfam" id="PF02195">
    <property type="entry name" value="ParB_N"/>
    <property type="match status" value="1"/>
</dbReference>
<evidence type="ECO:0000256" key="2">
    <source>
        <dbReference type="ARBA" id="ARBA00022829"/>
    </source>
</evidence>
<dbReference type="PANTHER" id="PTHR33375">
    <property type="entry name" value="CHROMOSOME-PARTITIONING PROTEIN PARB-RELATED"/>
    <property type="match status" value="1"/>
</dbReference>
<dbReference type="FunFam" id="3.90.1530.30:FF:000001">
    <property type="entry name" value="Chromosome partitioning protein ParB"/>
    <property type="match status" value="1"/>
</dbReference>
<dbReference type="NCBIfam" id="TIGR00180">
    <property type="entry name" value="parB_part"/>
    <property type="match status" value="1"/>
</dbReference>
<dbReference type="InterPro" id="IPR003115">
    <property type="entry name" value="ParB_N"/>
</dbReference>
<dbReference type="AlphaFoldDB" id="A0A6J6I174"/>
<dbReference type="Pfam" id="PF17762">
    <property type="entry name" value="HTH_ParB"/>
    <property type="match status" value="1"/>
</dbReference>
<reference evidence="6" key="1">
    <citation type="submission" date="2020-05" db="EMBL/GenBank/DDBJ databases">
        <authorList>
            <person name="Chiriac C."/>
            <person name="Salcher M."/>
            <person name="Ghai R."/>
            <person name="Kavagutti S V."/>
        </authorList>
    </citation>
    <scope>NUCLEOTIDE SEQUENCE</scope>
</reference>
<evidence type="ECO:0000259" key="5">
    <source>
        <dbReference type="SMART" id="SM00470"/>
    </source>
</evidence>
<dbReference type="InterPro" id="IPR050336">
    <property type="entry name" value="Chromosome_partition/occlusion"/>
</dbReference>
<dbReference type="InterPro" id="IPR036086">
    <property type="entry name" value="ParB/Sulfiredoxin_sf"/>
</dbReference>
<keyword evidence="2" id="KW-0159">Chromosome partition</keyword>
<dbReference type="GO" id="GO:0045881">
    <property type="term" value="P:positive regulation of sporulation resulting in formation of a cellular spore"/>
    <property type="evidence" value="ECO:0007669"/>
    <property type="project" value="TreeGrafter"/>
</dbReference>
<dbReference type="GO" id="GO:0003677">
    <property type="term" value="F:DNA binding"/>
    <property type="evidence" value="ECO:0007669"/>
    <property type="project" value="UniProtKB-KW"/>
</dbReference>
<dbReference type="Gene3D" id="3.90.1530.30">
    <property type="match status" value="1"/>
</dbReference>